<dbReference type="GO" id="GO:0034599">
    <property type="term" value="P:cellular response to oxidative stress"/>
    <property type="evidence" value="ECO:0007669"/>
    <property type="project" value="TreeGrafter"/>
</dbReference>
<evidence type="ECO:0000256" key="1">
    <source>
        <dbReference type="ARBA" id="ARBA00003330"/>
    </source>
</evidence>
<dbReference type="InterPro" id="IPR036249">
    <property type="entry name" value="Thioredoxin-like_sf"/>
</dbReference>
<evidence type="ECO:0000256" key="9">
    <source>
        <dbReference type="ARBA" id="ARBA00032824"/>
    </source>
</evidence>
<keyword evidence="4 15" id="KW-0575">Peroxidase</keyword>
<protein>
    <recommendedName>
        <fullName evidence="3">thioredoxin-dependent peroxiredoxin</fullName>
        <ecNumber evidence="3">1.11.1.24</ecNumber>
    </recommendedName>
    <alternativeName>
        <fullName evidence="11">Bacterioferritin comigratory protein</fullName>
    </alternativeName>
    <alternativeName>
        <fullName evidence="9">Thioredoxin peroxidase</fullName>
    </alternativeName>
</protein>
<feature type="active site" description="Cysteine sulfenic acid (-SOH) intermediate; for peroxidase activity" evidence="13">
    <location>
        <position position="53"/>
    </location>
</feature>
<dbReference type="InterPro" id="IPR024706">
    <property type="entry name" value="Peroxiredoxin_AhpC-typ"/>
</dbReference>
<keyword evidence="5" id="KW-0049">Antioxidant</keyword>
<evidence type="ECO:0000256" key="2">
    <source>
        <dbReference type="ARBA" id="ARBA00011245"/>
    </source>
</evidence>
<comment type="similarity">
    <text evidence="10">Belongs to the peroxiredoxin family. BCP/PrxQ subfamily.</text>
</comment>
<evidence type="ECO:0000256" key="11">
    <source>
        <dbReference type="ARBA" id="ARBA00041373"/>
    </source>
</evidence>
<comment type="function">
    <text evidence="1">Thiol-specific peroxidase that catalyzes the reduction of hydrogen peroxide and organic hydroperoxides to water and alcohols, respectively. Plays a role in cell protection against oxidative stress by detoxifying peroxides and as sensor of hydrogen peroxide-mediated signaling events.</text>
</comment>
<keyword evidence="7" id="KW-1015">Disulfide bond</keyword>
<dbReference type="EMBL" id="JAFBCG010000001">
    <property type="protein sequence ID" value="MBM7800770.1"/>
    <property type="molecule type" value="Genomic_DNA"/>
</dbReference>
<dbReference type="EMBL" id="BMOI01000005">
    <property type="protein sequence ID" value="GGK98286.1"/>
    <property type="molecule type" value="Genomic_DNA"/>
</dbReference>
<keyword evidence="18" id="KW-1185">Reference proteome</keyword>
<accession>A0A8H9KYR7</accession>
<dbReference type="Proteomes" id="UP000746584">
    <property type="component" value="Unassembled WGS sequence"/>
</dbReference>
<dbReference type="Proteomes" id="UP000648535">
    <property type="component" value="Unassembled WGS sequence"/>
</dbReference>
<evidence type="ECO:0000256" key="8">
    <source>
        <dbReference type="ARBA" id="ARBA00023284"/>
    </source>
</evidence>
<dbReference type="SUPFAM" id="SSF52833">
    <property type="entry name" value="Thioredoxin-like"/>
    <property type="match status" value="1"/>
</dbReference>
<dbReference type="PANTHER" id="PTHR42801:SF4">
    <property type="entry name" value="AHPC_TSA FAMILY PROTEIN"/>
    <property type="match status" value="1"/>
</dbReference>
<evidence type="ECO:0000256" key="6">
    <source>
        <dbReference type="ARBA" id="ARBA00023002"/>
    </source>
</evidence>
<evidence type="ECO:0000256" key="4">
    <source>
        <dbReference type="ARBA" id="ARBA00022559"/>
    </source>
</evidence>
<evidence type="ECO:0000313" key="15">
    <source>
        <dbReference type="EMBL" id="GGK98286.1"/>
    </source>
</evidence>
<keyword evidence="8" id="KW-0676">Redox-active center</keyword>
<dbReference type="GO" id="GO:0005737">
    <property type="term" value="C:cytoplasm"/>
    <property type="evidence" value="ECO:0007669"/>
    <property type="project" value="TreeGrafter"/>
</dbReference>
<proteinExistence type="inferred from homology"/>
<dbReference type="RefSeq" id="WP_031274151.1">
    <property type="nucleotide sequence ID" value="NZ_BMOI01000005.1"/>
</dbReference>
<comment type="subunit">
    <text evidence="2">Monomer.</text>
</comment>
<comment type="caution">
    <text evidence="15">The sequence shown here is derived from an EMBL/GenBank/DDBJ whole genome shotgun (WGS) entry which is preliminary data.</text>
</comment>
<reference evidence="15" key="2">
    <citation type="submission" date="2020-09" db="EMBL/GenBank/DDBJ databases">
        <authorList>
            <person name="Sun Q."/>
            <person name="Ohkuma M."/>
        </authorList>
    </citation>
    <scope>NUCLEOTIDE SEQUENCE</scope>
    <source>
        <strain evidence="15">JCM 1480</strain>
    </source>
</reference>
<evidence type="ECO:0000256" key="3">
    <source>
        <dbReference type="ARBA" id="ARBA00013017"/>
    </source>
</evidence>
<evidence type="ECO:0000256" key="7">
    <source>
        <dbReference type="ARBA" id="ARBA00023157"/>
    </source>
</evidence>
<evidence type="ECO:0000313" key="18">
    <source>
        <dbReference type="Proteomes" id="UP000746584"/>
    </source>
</evidence>
<gene>
    <name evidence="15" type="ORF">GCM10009769_15660</name>
    <name evidence="16" type="ORF">JOE58_000021</name>
</gene>
<evidence type="ECO:0000256" key="5">
    <source>
        <dbReference type="ARBA" id="ARBA00022862"/>
    </source>
</evidence>
<comment type="catalytic activity">
    <reaction evidence="12">
        <text>a hydroperoxide + [thioredoxin]-dithiol = an alcohol + [thioredoxin]-disulfide + H2O</text>
        <dbReference type="Rhea" id="RHEA:62620"/>
        <dbReference type="Rhea" id="RHEA-COMP:10698"/>
        <dbReference type="Rhea" id="RHEA-COMP:10700"/>
        <dbReference type="ChEBI" id="CHEBI:15377"/>
        <dbReference type="ChEBI" id="CHEBI:29950"/>
        <dbReference type="ChEBI" id="CHEBI:30879"/>
        <dbReference type="ChEBI" id="CHEBI:35924"/>
        <dbReference type="ChEBI" id="CHEBI:50058"/>
        <dbReference type="EC" id="1.11.1.24"/>
    </reaction>
</comment>
<evidence type="ECO:0000313" key="17">
    <source>
        <dbReference type="Proteomes" id="UP000648535"/>
    </source>
</evidence>
<evidence type="ECO:0000256" key="12">
    <source>
        <dbReference type="ARBA" id="ARBA00049091"/>
    </source>
</evidence>
<reference evidence="15" key="1">
    <citation type="journal article" date="2014" name="Int. J. Syst. Evol. Microbiol.">
        <title>Complete genome sequence of Corynebacterium casei LMG S-19264T (=DSM 44701T), isolated from a smear-ripened cheese.</title>
        <authorList>
            <consortium name="US DOE Joint Genome Institute (JGI-PGF)"/>
            <person name="Walter F."/>
            <person name="Albersmeier A."/>
            <person name="Kalinowski J."/>
            <person name="Ruckert C."/>
        </authorList>
    </citation>
    <scope>NUCLEOTIDE SEQUENCE</scope>
    <source>
        <strain evidence="15">JCM 1480</strain>
    </source>
</reference>
<dbReference type="GO" id="GO:0045454">
    <property type="term" value="P:cell redox homeostasis"/>
    <property type="evidence" value="ECO:0007669"/>
    <property type="project" value="TreeGrafter"/>
</dbReference>
<keyword evidence="6 16" id="KW-0560">Oxidoreductase</keyword>
<dbReference type="PROSITE" id="PS51352">
    <property type="entry name" value="THIOREDOXIN_2"/>
    <property type="match status" value="1"/>
</dbReference>
<dbReference type="CDD" id="cd03017">
    <property type="entry name" value="PRX_BCP"/>
    <property type="match status" value="1"/>
</dbReference>
<evidence type="ECO:0000256" key="13">
    <source>
        <dbReference type="PIRSR" id="PIRSR000239-1"/>
    </source>
</evidence>
<reference evidence="16 18" key="3">
    <citation type="submission" date="2021-01" db="EMBL/GenBank/DDBJ databases">
        <title>Sequencing the genomes of 1000 actinobacteria strains.</title>
        <authorList>
            <person name="Klenk H.-P."/>
        </authorList>
    </citation>
    <scope>NUCLEOTIDE SEQUENCE [LARGE SCALE GENOMIC DNA]</scope>
    <source>
        <strain evidence="16 18">DSM 20542</strain>
    </source>
</reference>
<dbReference type="InterPro" id="IPR013766">
    <property type="entry name" value="Thioredoxin_domain"/>
</dbReference>
<dbReference type="Gene3D" id="3.40.30.10">
    <property type="entry name" value="Glutaredoxin"/>
    <property type="match status" value="1"/>
</dbReference>
<evidence type="ECO:0000259" key="14">
    <source>
        <dbReference type="PROSITE" id="PS51352"/>
    </source>
</evidence>
<feature type="domain" description="Thioredoxin" evidence="14">
    <location>
        <begin position="4"/>
        <end position="159"/>
    </location>
</feature>
<dbReference type="GO" id="GO:0008379">
    <property type="term" value="F:thioredoxin peroxidase activity"/>
    <property type="evidence" value="ECO:0007669"/>
    <property type="project" value="TreeGrafter"/>
</dbReference>
<dbReference type="InterPro" id="IPR050924">
    <property type="entry name" value="Peroxiredoxin_BCP/PrxQ"/>
</dbReference>
<sequence>MSIPEVGEPAPVFSLAGTVVRDGSRTDGVYDLSAQIGRTVVLAFYPGDATPVCSAQLCSYQEELDDFDELGAVVWGISPQALDSHESFARGSSLTFPLLSDPSGAVVRSYGVRAPGIGLRRSVFVIGPDGIVRWRHVGMVGLRFPKAQVIREQIEQLVG</sequence>
<dbReference type="AlphaFoldDB" id="A0A8H9KYR7"/>
<dbReference type="PIRSF" id="PIRSF000239">
    <property type="entry name" value="AHPC"/>
    <property type="match status" value="1"/>
</dbReference>
<evidence type="ECO:0000313" key="16">
    <source>
        <dbReference type="EMBL" id="MBM7800770.1"/>
    </source>
</evidence>
<name>A0A8H9KYR7_9MICO</name>
<dbReference type="EC" id="1.11.1.24" evidence="3"/>
<organism evidence="15 17">
    <name type="scientific">Curtobacterium luteum</name>
    <dbReference type="NCBI Taxonomy" id="33881"/>
    <lineage>
        <taxon>Bacteria</taxon>
        <taxon>Bacillati</taxon>
        <taxon>Actinomycetota</taxon>
        <taxon>Actinomycetes</taxon>
        <taxon>Micrococcales</taxon>
        <taxon>Microbacteriaceae</taxon>
        <taxon>Curtobacterium</taxon>
    </lineage>
</organism>
<evidence type="ECO:0000256" key="10">
    <source>
        <dbReference type="ARBA" id="ARBA00038489"/>
    </source>
</evidence>
<dbReference type="Pfam" id="PF00578">
    <property type="entry name" value="AhpC-TSA"/>
    <property type="match status" value="1"/>
</dbReference>
<dbReference type="PANTHER" id="PTHR42801">
    <property type="entry name" value="THIOREDOXIN-DEPENDENT PEROXIDE REDUCTASE"/>
    <property type="match status" value="1"/>
</dbReference>
<dbReference type="InterPro" id="IPR000866">
    <property type="entry name" value="AhpC/TSA"/>
</dbReference>